<protein>
    <submittedName>
        <fullName evidence="6">Threonine kinase</fullName>
    </submittedName>
</protein>
<organism evidence="6 7">
    <name type="scientific">Micromonospora yangpuensis</name>
    <dbReference type="NCBI Taxonomy" id="683228"/>
    <lineage>
        <taxon>Bacteria</taxon>
        <taxon>Bacillati</taxon>
        <taxon>Actinomycetota</taxon>
        <taxon>Actinomycetes</taxon>
        <taxon>Micromonosporales</taxon>
        <taxon>Micromonosporaceae</taxon>
        <taxon>Micromonospora</taxon>
    </lineage>
</organism>
<dbReference type="EMBL" id="FMIA01000002">
    <property type="protein sequence ID" value="SCL54571.1"/>
    <property type="molecule type" value="Genomic_DNA"/>
</dbReference>
<dbReference type="Gene3D" id="3.30.230.10">
    <property type="match status" value="1"/>
</dbReference>
<dbReference type="InterPro" id="IPR020568">
    <property type="entry name" value="Ribosomal_Su5_D2-typ_SF"/>
</dbReference>
<name>A0A1C6UKT5_9ACTN</name>
<feature type="domain" description="GHMP kinase N-terminal" evidence="5">
    <location>
        <begin position="74"/>
        <end position="142"/>
    </location>
</feature>
<reference evidence="6 7" key="1">
    <citation type="submission" date="2016-06" db="EMBL/GenBank/DDBJ databases">
        <authorList>
            <person name="Kjaerup R.B."/>
            <person name="Dalgaard T.S."/>
            <person name="Juul-Madsen H.R."/>
        </authorList>
    </citation>
    <scope>NUCLEOTIDE SEQUENCE [LARGE SCALE GENOMIC DNA]</scope>
    <source>
        <strain evidence="6 7">DSM 45577</strain>
    </source>
</reference>
<dbReference type="Proteomes" id="UP000198937">
    <property type="component" value="Unassembled WGS sequence"/>
</dbReference>
<dbReference type="InterPro" id="IPR012363">
    <property type="entry name" value="PduX"/>
</dbReference>
<dbReference type="Pfam" id="PF00288">
    <property type="entry name" value="GHMP_kinases_N"/>
    <property type="match status" value="1"/>
</dbReference>
<sequence>MLVTHQDRPEYPLVPAPTCVSGVCHGTLGELFQGPVSYRGVESIGIVSFPVDRYTWAHFEPGSAVDALPALSKAARAVRLFVDRYGLELPAGRWSSHTELDVGVGMASSTADIVATLRCLFQIFKLPYDVLAVTEILARIERADSVFLDEFALYLSDRHTVVRGFGTAVGFHTCYVVEPATVDTAAVTPLLLRHYRANGASYRDCLNELLEGFRAGDSAGVAHAATASAALSQQVLPKATYDVVLANRERLGADGIFVAHTGAVIGYLFARRLARQRMDEVSAFFRGLGHQCSFAWGGYGYQ</sequence>
<dbReference type="InterPro" id="IPR014721">
    <property type="entry name" value="Ribsml_uS5_D2-typ_fold_subgr"/>
</dbReference>
<dbReference type="OrthoDB" id="7298003at2"/>
<dbReference type="AlphaFoldDB" id="A0A1C6UKT5"/>
<evidence type="ECO:0000256" key="2">
    <source>
        <dbReference type="ARBA" id="ARBA00022741"/>
    </source>
</evidence>
<keyword evidence="4" id="KW-0067">ATP-binding</keyword>
<dbReference type="STRING" id="683228.GA0070617_2702"/>
<accession>A0A1C6UKT5</accession>
<gene>
    <name evidence="6" type="ORF">GA0070617_2702</name>
</gene>
<proteinExistence type="predicted"/>
<dbReference type="PIRSF" id="PIRSF033887">
    <property type="entry name" value="PduX"/>
    <property type="match status" value="1"/>
</dbReference>
<keyword evidence="1" id="KW-0808">Transferase</keyword>
<dbReference type="SUPFAM" id="SSF54211">
    <property type="entry name" value="Ribosomal protein S5 domain 2-like"/>
    <property type="match status" value="1"/>
</dbReference>
<keyword evidence="7" id="KW-1185">Reference proteome</keyword>
<keyword evidence="2" id="KW-0547">Nucleotide-binding</keyword>
<evidence type="ECO:0000256" key="4">
    <source>
        <dbReference type="ARBA" id="ARBA00022840"/>
    </source>
</evidence>
<dbReference type="InterPro" id="IPR006204">
    <property type="entry name" value="GHMP_kinase_N_dom"/>
</dbReference>
<dbReference type="GO" id="GO:0005524">
    <property type="term" value="F:ATP binding"/>
    <property type="evidence" value="ECO:0007669"/>
    <property type="project" value="UniProtKB-KW"/>
</dbReference>
<evidence type="ECO:0000313" key="6">
    <source>
        <dbReference type="EMBL" id="SCL54571.1"/>
    </source>
</evidence>
<evidence type="ECO:0000313" key="7">
    <source>
        <dbReference type="Proteomes" id="UP000198937"/>
    </source>
</evidence>
<dbReference type="PANTHER" id="PTHR43527">
    <property type="entry name" value="4-DIPHOSPHOCYTIDYL-2-C-METHYL-D-ERYTHRITOL KINASE, CHLOROPLASTIC"/>
    <property type="match status" value="1"/>
</dbReference>
<evidence type="ECO:0000256" key="3">
    <source>
        <dbReference type="ARBA" id="ARBA00022777"/>
    </source>
</evidence>
<dbReference type="PANTHER" id="PTHR43527:SF1">
    <property type="entry name" value="L-THREONINE KINASE"/>
    <property type="match status" value="1"/>
</dbReference>
<evidence type="ECO:0000259" key="5">
    <source>
        <dbReference type="Pfam" id="PF00288"/>
    </source>
</evidence>
<keyword evidence="3 6" id="KW-0418">Kinase</keyword>
<evidence type="ECO:0000256" key="1">
    <source>
        <dbReference type="ARBA" id="ARBA00022679"/>
    </source>
</evidence>
<dbReference type="GO" id="GO:0050515">
    <property type="term" value="F:4-(cytidine 5'-diphospho)-2-C-methyl-D-erythritol kinase activity"/>
    <property type="evidence" value="ECO:0007669"/>
    <property type="project" value="TreeGrafter"/>
</dbReference>